<dbReference type="OrthoDB" id="27237at2759"/>
<proteinExistence type="predicted"/>
<organism evidence="2 3">
    <name type="scientific">Stachybotrys chlorohalonatus (strain IBT 40285)</name>
    <dbReference type="NCBI Taxonomy" id="1283841"/>
    <lineage>
        <taxon>Eukaryota</taxon>
        <taxon>Fungi</taxon>
        <taxon>Dikarya</taxon>
        <taxon>Ascomycota</taxon>
        <taxon>Pezizomycotina</taxon>
        <taxon>Sordariomycetes</taxon>
        <taxon>Hypocreomycetidae</taxon>
        <taxon>Hypocreales</taxon>
        <taxon>Stachybotryaceae</taxon>
        <taxon>Stachybotrys</taxon>
    </lineage>
</organism>
<dbReference type="HOGENOM" id="CLU_006241_2_0_1"/>
<dbReference type="PANTHER" id="PTHR13060">
    <property type="entry name" value="SGT1 PROTEIN HSGT1 SUPPRESSOR OF GCR2"/>
    <property type="match status" value="1"/>
</dbReference>
<gene>
    <name evidence="2" type="ORF">S40285_05858</name>
</gene>
<feature type="region of interest" description="Disordered" evidence="1">
    <location>
        <begin position="349"/>
        <end position="374"/>
    </location>
</feature>
<feature type="region of interest" description="Disordered" evidence="1">
    <location>
        <begin position="583"/>
        <end position="626"/>
    </location>
</feature>
<dbReference type="InterPro" id="IPR010770">
    <property type="entry name" value="Ecd"/>
</dbReference>
<dbReference type="EMBL" id="KL660858">
    <property type="protein sequence ID" value="KFA61355.1"/>
    <property type="molecule type" value="Genomic_DNA"/>
</dbReference>
<dbReference type="InParanoid" id="A0A084QBM0"/>
<feature type="compositionally biased region" description="Basic and acidic residues" evidence="1">
    <location>
        <begin position="518"/>
        <end position="552"/>
    </location>
</feature>
<feature type="compositionally biased region" description="Acidic residues" evidence="1">
    <location>
        <begin position="553"/>
        <end position="567"/>
    </location>
</feature>
<evidence type="ECO:0000256" key="1">
    <source>
        <dbReference type="SAM" id="MobiDB-lite"/>
    </source>
</evidence>
<sequence length="626" mass="70996">MEEPAEPVNDSGFERQLAENCVEYFLFVIDGQTDSRHHLSKLESIRKAALQLSQSLTKDYIWQRDEFQLELKSENGLTYLYGITDYGDAVEDEWLIVYILRELSKSQPKLWLRICDTDGEFLLIEAANVLPKWLSPETDRNRVWIHNGQLNIISSDKDVVYSHSGLLTLPQAIQSLKSNAPALVHSDLIEAEAFYRLQKYPTYVNESTHHSLLTIPRKAAYVLHTLPKLIAPTVEAFYLRDPLSLKPIVSQSTSLRFPPRDLVTVSVRFSKVLFAQLRSQRFDPLPQWRDILQRARDAEDSDEDAKRFARLELGMMLTCGLEILATKAEKSKSRVVRELAITLDDLAEDGEDSLPSDQEIKSWENHDRNDSEDWMNINYEDFERELEGKQGTEGKAKSSGFGNAQTQDDLRKIVARFEAFLNDETAGLEGAELHEMDEDDDYDSESTYEDSDSEDREVSFDEEEFSRMMREMMGMPPTTAPPDIEKRGTANTSSRNFKKAASNEDVEEIRELSTQMEAELKEHGALRLNASKKEQARIKDTEKGKGRDTEADRVDDEGEESDEGEVDIDYNLAKNLLESFKSQGGMAGPTGNMLGMMGFQLPRDEDDGSDDVQPGNGGPSRRSGGR</sequence>
<dbReference type="Pfam" id="PF07093">
    <property type="entry name" value="SGT1"/>
    <property type="match status" value="1"/>
</dbReference>
<evidence type="ECO:0000313" key="3">
    <source>
        <dbReference type="Proteomes" id="UP000028524"/>
    </source>
</evidence>
<feature type="compositionally biased region" description="Acidic residues" evidence="1">
    <location>
        <begin position="435"/>
        <end position="464"/>
    </location>
</feature>
<protein>
    <submittedName>
        <fullName evidence="2">Uncharacterized protein</fullName>
    </submittedName>
</protein>
<dbReference type="Proteomes" id="UP000028524">
    <property type="component" value="Unassembled WGS sequence"/>
</dbReference>
<feature type="compositionally biased region" description="Basic and acidic residues" evidence="1">
    <location>
        <begin position="358"/>
        <end position="371"/>
    </location>
</feature>
<evidence type="ECO:0000313" key="2">
    <source>
        <dbReference type="EMBL" id="KFA61355.1"/>
    </source>
</evidence>
<reference evidence="2 3" key="1">
    <citation type="journal article" date="2014" name="BMC Genomics">
        <title>Comparative genome sequencing reveals chemotype-specific gene clusters in the toxigenic black mold Stachybotrys.</title>
        <authorList>
            <person name="Semeiks J."/>
            <person name="Borek D."/>
            <person name="Otwinowski Z."/>
            <person name="Grishin N.V."/>
        </authorList>
    </citation>
    <scope>NUCLEOTIDE SEQUENCE [LARGE SCALE GENOMIC DNA]</scope>
    <source>
        <strain evidence="2 3">IBT 40285</strain>
    </source>
</reference>
<dbReference type="AlphaFoldDB" id="A0A084QBM0"/>
<feature type="region of interest" description="Disordered" evidence="1">
    <location>
        <begin position="428"/>
        <end position="567"/>
    </location>
</feature>
<name>A0A084QBM0_STAC4</name>
<dbReference type="STRING" id="1283841.A0A084QBM0"/>
<dbReference type="GO" id="GO:0005634">
    <property type="term" value="C:nucleus"/>
    <property type="evidence" value="ECO:0007669"/>
    <property type="project" value="TreeGrafter"/>
</dbReference>
<dbReference type="PANTHER" id="PTHR13060:SF0">
    <property type="entry name" value="PROTEIN ECDYSONELESS HOMOLOG"/>
    <property type="match status" value="1"/>
</dbReference>
<dbReference type="OMA" id="TKDYIWQ"/>
<keyword evidence="3" id="KW-1185">Reference proteome</keyword>
<accession>A0A084QBM0</accession>